<organism evidence="3 4">
    <name type="scientific">BD1-7 clade bacterium</name>
    <dbReference type="NCBI Taxonomy" id="2029982"/>
    <lineage>
        <taxon>Bacteria</taxon>
        <taxon>Pseudomonadati</taxon>
        <taxon>Pseudomonadota</taxon>
        <taxon>Gammaproteobacteria</taxon>
        <taxon>Cellvibrionales</taxon>
        <taxon>Spongiibacteraceae</taxon>
        <taxon>BD1-7 clade</taxon>
    </lineage>
</organism>
<protein>
    <submittedName>
        <fullName evidence="3">Glycogen synthase</fullName>
        <ecNumber evidence="3">2.4.1.11</ecNumber>
    </submittedName>
</protein>
<dbReference type="Pfam" id="PF00534">
    <property type="entry name" value="Glycos_transf_1"/>
    <property type="match status" value="1"/>
</dbReference>
<keyword evidence="3" id="KW-0808">Transferase</keyword>
<dbReference type="AlphaFoldDB" id="A0A5S9PDD1"/>
<reference evidence="3 4" key="1">
    <citation type="submission" date="2019-11" db="EMBL/GenBank/DDBJ databases">
        <authorList>
            <person name="Holert J."/>
        </authorList>
    </citation>
    <scope>NUCLEOTIDE SEQUENCE [LARGE SCALE GENOMIC DNA]</scope>
    <source>
        <strain evidence="3">SB11_3</strain>
    </source>
</reference>
<dbReference type="GO" id="GO:0004373">
    <property type="term" value="F:alpha-1,4-glucan glucosyltransferase (UDP-glucose donor) activity"/>
    <property type="evidence" value="ECO:0007669"/>
    <property type="project" value="UniProtKB-EC"/>
</dbReference>
<dbReference type="SUPFAM" id="SSF53756">
    <property type="entry name" value="UDP-Glycosyltransferase/glycogen phosphorylase"/>
    <property type="match status" value="1"/>
</dbReference>
<feature type="domain" description="Glycosyl transferase family 1" evidence="2">
    <location>
        <begin position="183"/>
        <end position="324"/>
    </location>
</feature>
<evidence type="ECO:0000259" key="2">
    <source>
        <dbReference type="Pfam" id="PF00534"/>
    </source>
</evidence>
<dbReference type="Proteomes" id="UP000441399">
    <property type="component" value="Unassembled WGS sequence"/>
</dbReference>
<dbReference type="EC" id="2.4.1.11" evidence="3"/>
<name>A0A5S9PDD1_9GAMM</name>
<dbReference type="PANTHER" id="PTHR45947">
    <property type="entry name" value="SULFOQUINOVOSYL TRANSFERASE SQD2"/>
    <property type="match status" value="1"/>
</dbReference>
<proteinExistence type="predicted"/>
<keyword evidence="3" id="KW-0328">Glycosyltransferase</keyword>
<feature type="region of interest" description="Disordered" evidence="1">
    <location>
        <begin position="355"/>
        <end position="374"/>
    </location>
</feature>
<dbReference type="EMBL" id="CACSIO010000007">
    <property type="protein sequence ID" value="CAA0101793.1"/>
    <property type="molecule type" value="Genomic_DNA"/>
</dbReference>
<accession>A0A5S9PDD1</accession>
<dbReference type="OrthoDB" id="9062832at2"/>
<dbReference type="PANTHER" id="PTHR45947:SF3">
    <property type="entry name" value="SULFOQUINOVOSYL TRANSFERASE SQD2"/>
    <property type="match status" value="1"/>
</dbReference>
<evidence type="ECO:0000256" key="1">
    <source>
        <dbReference type="SAM" id="MobiDB-lite"/>
    </source>
</evidence>
<dbReference type="InterPro" id="IPR001296">
    <property type="entry name" value="Glyco_trans_1"/>
</dbReference>
<sequence>MKVLIVTTPVKPIGQGEGGGVDVSLHHIIRALTHRQHQVSVIAPKGSQLDADVDAKLIPIDGELQQSCQVHAPNTRFFCDDDCVLSRMWSAALAHQDDVDCILNLAYDWLPIWLTPFLPTPVFHLISMANENQQVANALQRLNHTAPERIAFRTHAAANTFSFSHPVTTLANGYPLAQFPFSPDGDGSIAWVGRISPEKGLEDAIRIAVRADMPLKIWGFEQDSDYRQALTREFPPSILQWQGFVPHQTLLQQLQHCSALLMTPKWVEAFGNCVAEAICCGVPVVAYNAGGPAEIVENGTTGFLIRPGDLDQAAAALSHVCQMNRTEVRRQGHQRFSLEAYAERLEIWMGLQRTTHSRHSTSKRQDPPRPLALG</sequence>
<keyword evidence="4" id="KW-1185">Reference proteome</keyword>
<gene>
    <name evidence="3" type="ORF">OPDIPICF_04424</name>
</gene>
<evidence type="ECO:0000313" key="3">
    <source>
        <dbReference type="EMBL" id="CAA0101793.1"/>
    </source>
</evidence>
<dbReference type="Gene3D" id="3.40.50.2000">
    <property type="entry name" value="Glycogen Phosphorylase B"/>
    <property type="match status" value="2"/>
</dbReference>
<dbReference type="InterPro" id="IPR050194">
    <property type="entry name" value="Glycosyltransferase_grp1"/>
</dbReference>
<evidence type="ECO:0000313" key="4">
    <source>
        <dbReference type="Proteomes" id="UP000441399"/>
    </source>
</evidence>